<protein>
    <recommendedName>
        <fullName evidence="7">Cytochrome b6-f complex subunit 7</fullName>
    </recommendedName>
    <alternativeName>
        <fullName evidence="7">Cytochrome b6-f complex subunit PetM</fullName>
    </alternativeName>
    <alternativeName>
        <fullName evidence="7">Cytochrome b6-f complex subunit VII</fullName>
    </alternativeName>
</protein>
<comment type="subcellular location">
    <subcellularLocation>
        <location evidence="7">Cellular thylakoid membrane</location>
        <topology evidence="7">Single-pass membrane protein</topology>
    </subcellularLocation>
    <subcellularLocation>
        <location evidence="1">Membrane</location>
        <topology evidence="1">Single-pass membrane protein</topology>
    </subcellularLocation>
</comment>
<keyword evidence="2 7" id="KW-0813">Transport</keyword>
<dbReference type="GO" id="GO:0009512">
    <property type="term" value="C:cytochrome b6f complex"/>
    <property type="evidence" value="ECO:0007669"/>
    <property type="project" value="InterPro"/>
</dbReference>
<reference evidence="9" key="1">
    <citation type="journal article" date="2019" name="Mol. Phylogenet. Evol.">
        <title>Morphological evolution and classification of the red algal order Ceramiales inferred using plastid phylogenomics.</title>
        <authorList>
            <person name="Diaz-Tapia P."/>
            <person name="Pasella M.M."/>
            <person name="Verbruggen H."/>
            <person name="Maggs C.A."/>
        </authorList>
    </citation>
    <scope>NUCLEOTIDE SEQUENCE</scope>
    <source>
        <strain evidence="9">PD2941_3</strain>
    </source>
</reference>
<dbReference type="GO" id="GO:0009055">
    <property type="term" value="F:electron transfer activity"/>
    <property type="evidence" value="ECO:0007669"/>
    <property type="project" value="UniProtKB-UniRule"/>
</dbReference>
<keyword evidence="3 7" id="KW-0812">Transmembrane</keyword>
<dbReference type="AlphaFoldDB" id="A0A4D6WZU7"/>
<geneLocation type="plastid" evidence="9"/>
<keyword evidence="5 7" id="KW-1133">Transmembrane helix</keyword>
<evidence type="ECO:0000256" key="1">
    <source>
        <dbReference type="ARBA" id="ARBA00004167"/>
    </source>
</evidence>
<evidence type="ECO:0000256" key="4">
    <source>
        <dbReference type="ARBA" id="ARBA00022982"/>
    </source>
</evidence>
<comment type="function">
    <text evidence="7">Component of the cytochrome b6-f complex, which mediates electron transfer between photosystem II (PSII) and photosystem I (PSI), cyclic electron flow around PSI, and state transitions.</text>
</comment>
<dbReference type="Pfam" id="PF08041">
    <property type="entry name" value="PetM"/>
    <property type="match status" value="1"/>
</dbReference>
<dbReference type="InterPro" id="IPR012595">
    <property type="entry name" value="PetM_cyt_b6/f_cplx_su7"/>
</dbReference>
<feature type="transmembrane region" description="Helical" evidence="8">
    <location>
        <begin position="6"/>
        <end position="27"/>
    </location>
</feature>
<keyword evidence="7" id="KW-0793">Thylakoid</keyword>
<evidence type="ECO:0000256" key="2">
    <source>
        <dbReference type="ARBA" id="ARBA00022448"/>
    </source>
</evidence>
<evidence type="ECO:0000256" key="3">
    <source>
        <dbReference type="ARBA" id="ARBA00022692"/>
    </source>
</evidence>
<dbReference type="EMBL" id="MK814702">
    <property type="protein sequence ID" value="QCI07940.1"/>
    <property type="molecule type" value="Genomic_DNA"/>
</dbReference>
<evidence type="ECO:0000256" key="6">
    <source>
        <dbReference type="ARBA" id="ARBA00023136"/>
    </source>
</evidence>
<gene>
    <name evidence="7 9" type="primary">petM</name>
</gene>
<dbReference type="GO" id="GO:0015979">
    <property type="term" value="P:photosynthesis"/>
    <property type="evidence" value="ECO:0007669"/>
    <property type="project" value="UniProtKB-KW"/>
</dbReference>
<accession>A0A4D6WZU7</accession>
<name>A0A4D6WZU7_9FLOR</name>
<keyword evidence="7" id="KW-0602">Photosynthesis</keyword>
<dbReference type="HAMAP" id="MF_00396">
    <property type="entry name" value="Cytb6_f_PetM"/>
    <property type="match status" value="1"/>
</dbReference>
<keyword evidence="6 7" id="KW-0472">Membrane</keyword>
<reference evidence="9" key="2">
    <citation type="submission" date="2019-04" db="EMBL/GenBank/DDBJ databases">
        <authorList>
            <person name="Pasella M."/>
        </authorList>
    </citation>
    <scope>NUCLEOTIDE SEQUENCE</scope>
    <source>
        <strain evidence="9">PD2941_3</strain>
    </source>
</reference>
<evidence type="ECO:0000256" key="8">
    <source>
        <dbReference type="SAM" id="Phobius"/>
    </source>
</evidence>
<keyword evidence="4 7" id="KW-0249">Electron transport</keyword>
<organism evidence="9">
    <name type="scientific">Pleonosporium borreri</name>
    <dbReference type="NCBI Taxonomy" id="2575635"/>
    <lineage>
        <taxon>Eukaryota</taxon>
        <taxon>Rhodophyta</taxon>
        <taxon>Florideophyceae</taxon>
        <taxon>Rhodymeniophycidae</taxon>
        <taxon>Ceramiales</taxon>
        <taxon>Ceramiaceae</taxon>
        <taxon>Pleonosporium</taxon>
    </lineage>
</organism>
<keyword evidence="9" id="KW-0934">Plastid</keyword>
<comment type="subunit">
    <text evidence="7">The 4 large subunits of the cytochrome b6-f complex are cytochrome b6, subunit IV (17 kDa polypeptide, PetD), cytochrome f and the Rieske protein, while the 4 small subunits are PetG, PetL, PetM and PetN. The complex functions as a dimer.</text>
</comment>
<dbReference type="GO" id="GO:0042651">
    <property type="term" value="C:thylakoid membrane"/>
    <property type="evidence" value="ECO:0007669"/>
    <property type="project" value="UniProtKB-UniRule"/>
</dbReference>
<evidence type="ECO:0000256" key="7">
    <source>
        <dbReference type="HAMAP-Rule" id="MF_00396"/>
    </source>
</evidence>
<sequence length="32" mass="3452">MGYEILTTAFISSILILLGLALGFILLKIQGE</sequence>
<proteinExistence type="inferred from homology"/>
<evidence type="ECO:0000256" key="5">
    <source>
        <dbReference type="ARBA" id="ARBA00022989"/>
    </source>
</evidence>
<comment type="similarity">
    <text evidence="7">Belongs to the PetM family.</text>
</comment>
<dbReference type="SUPFAM" id="SSF103441">
    <property type="entry name" value="PetM subunit of the cytochrome b6f complex"/>
    <property type="match status" value="1"/>
</dbReference>
<evidence type="ECO:0000313" key="9">
    <source>
        <dbReference type="EMBL" id="QCI07940.1"/>
    </source>
</evidence>